<evidence type="ECO:0000256" key="4">
    <source>
        <dbReference type="ARBA" id="ARBA00022452"/>
    </source>
</evidence>
<keyword evidence="7" id="KW-0998">Cell outer membrane</keyword>
<organism evidence="9 10">
    <name type="scientific">Adhaeribacter pallidiroseus</name>
    <dbReference type="NCBI Taxonomy" id="2072847"/>
    <lineage>
        <taxon>Bacteria</taxon>
        <taxon>Pseudomonadati</taxon>
        <taxon>Bacteroidota</taxon>
        <taxon>Cytophagia</taxon>
        <taxon>Cytophagales</taxon>
        <taxon>Hymenobacteraceae</taxon>
        <taxon>Adhaeribacter</taxon>
    </lineage>
</organism>
<evidence type="ECO:0000256" key="2">
    <source>
        <dbReference type="ARBA" id="ARBA00007613"/>
    </source>
</evidence>
<sequence>MPMKRKCSKLQQLNASLLQAILRSWYTAYLLLARFAKIALTFFFIFFYNTLSSADTIQVFTLPELYEHIHRYHPVVRQAELLPQQAQQEVRLARGAFDPYLNSYFDQKAFKSQEYYSKWNSLVKIPLWFGTDLKLGYEHNTGTYLNPENKTDTGGQTYAGISLPIGQGWLMDQRRATIRQAQAFTQVAEADKIKILNKLLLEATKDYWEWAFAYQKWLLYTHAYDLAVVRYRGVRERAAQGDLAAIDTVEARIEVNNRKLLHQQAWTDYQNGRLILSNYLWQEGQPPVELVTAATPLLPDALHRPVTPDSLQQLVQFARQQHPEILKLQAKLRQLEIEKRLAADKFKPKLTLDYNFLRSNFDFPVESFSSNSLLNNYKLGVSFQYPLLLRAERGKFKLSKLKPTDNALDLQQTTRNLETSLQTTYNELTLLESQIKTQEQLAQQAEILRNGEQIRFENGESSLFLINTREMNLVNYRLKLWELKIKYAKTHASLYWAAGMQP</sequence>
<keyword evidence="4" id="KW-1134">Transmembrane beta strand</keyword>
<name>A0A369QMX3_9BACT</name>
<evidence type="ECO:0000256" key="3">
    <source>
        <dbReference type="ARBA" id="ARBA00022448"/>
    </source>
</evidence>
<dbReference type="Proteomes" id="UP000253919">
    <property type="component" value="Unassembled WGS sequence"/>
</dbReference>
<dbReference type="GO" id="GO:0015288">
    <property type="term" value="F:porin activity"/>
    <property type="evidence" value="ECO:0007669"/>
    <property type="project" value="TreeGrafter"/>
</dbReference>
<comment type="caution">
    <text evidence="9">The sequence shown here is derived from an EMBL/GenBank/DDBJ whole genome shotgun (WGS) entry which is preliminary data.</text>
</comment>
<evidence type="ECO:0000256" key="5">
    <source>
        <dbReference type="ARBA" id="ARBA00022692"/>
    </source>
</evidence>
<protein>
    <recommendedName>
        <fullName evidence="11">Outer membrane protein TolC</fullName>
    </recommendedName>
</protein>
<evidence type="ECO:0000313" key="10">
    <source>
        <dbReference type="Proteomes" id="UP000253919"/>
    </source>
</evidence>
<keyword evidence="5 8" id="KW-0812">Transmembrane</keyword>
<evidence type="ECO:0000313" key="9">
    <source>
        <dbReference type="EMBL" id="RDC64607.1"/>
    </source>
</evidence>
<comment type="similarity">
    <text evidence="2">Belongs to the outer membrane factor (OMF) (TC 1.B.17) family.</text>
</comment>
<evidence type="ECO:0000256" key="7">
    <source>
        <dbReference type="ARBA" id="ARBA00023237"/>
    </source>
</evidence>
<proteinExistence type="inferred from homology"/>
<feature type="transmembrane region" description="Helical" evidence="8">
    <location>
        <begin position="26"/>
        <end position="48"/>
    </location>
</feature>
<dbReference type="GO" id="GO:0009279">
    <property type="term" value="C:cell outer membrane"/>
    <property type="evidence" value="ECO:0007669"/>
    <property type="project" value="UniProtKB-SubCell"/>
</dbReference>
<dbReference type="AlphaFoldDB" id="A0A369QMX3"/>
<gene>
    <name evidence="9" type="ORF">AHMF7616_03223</name>
</gene>
<dbReference type="Gene3D" id="1.20.1600.10">
    <property type="entry name" value="Outer membrane efflux proteins (OEP)"/>
    <property type="match status" value="1"/>
</dbReference>
<dbReference type="EMBL" id="QASA01000001">
    <property type="protein sequence ID" value="RDC64607.1"/>
    <property type="molecule type" value="Genomic_DNA"/>
</dbReference>
<dbReference type="PANTHER" id="PTHR30026">
    <property type="entry name" value="OUTER MEMBRANE PROTEIN TOLC"/>
    <property type="match status" value="1"/>
</dbReference>
<evidence type="ECO:0000256" key="1">
    <source>
        <dbReference type="ARBA" id="ARBA00004442"/>
    </source>
</evidence>
<reference evidence="9 10" key="1">
    <citation type="submission" date="2018-04" db="EMBL/GenBank/DDBJ databases">
        <title>Adhaeribacter sp. HMF7616 genome sequencing and assembly.</title>
        <authorList>
            <person name="Kang H."/>
            <person name="Kang J."/>
            <person name="Cha I."/>
            <person name="Kim H."/>
            <person name="Joh K."/>
        </authorList>
    </citation>
    <scope>NUCLEOTIDE SEQUENCE [LARGE SCALE GENOMIC DNA]</scope>
    <source>
        <strain evidence="9 10">HMF7616</strain>
    </source>
</reference>
<accession>A0A369QMX3</accession>
<evidence type="ECO:0000256" key="6">
    <source>
        <dbReference type="ARBA" id="ARBA00023136"/>
    </source>
</evidence>
<dbReference type="PANTHER" id="PTHR30026:SF20">
    <property type="entry name" value="OUTER MEMBRANE PROTEIN TOLC"/>
    <property type="match status" value="1"/>
</dbReference>
<keyword evidence="6 8" id="KW-0472">Membrane</keyword>
<evidence type="ECO:0008006" key="11">
    <source>
        <dbReference type="Google" id="ProtNLM"/>
    </source>
</evidence>
<evidence type="ECO:0000256" key="8">
    <source>
        <dbReference type="SAM" id="Phobius"/>
    </source>
</evidence>
<comment type="subcellular location">
    <subcellularLocation>
        <location evidence="1">Cell outer membrane</location>
    </subcellularLocation>
</comment>
<dbReference type="InterPro" id="IPR051906">
    <property type="entry name" value="TolC-like"/>
</dbReference>
<dbReference type="GO" id="GO:1990281">
    <property type="term" value="C:efflux pump complex"/>
    <property type="evidence" value="ECO:0007669"/>
    <property type="project" value="TreeGrafter"/>
</dbReference>
<dbReference type="GO" id="GO:0015562">
    <property type="term" value="F:efflux transmembrane transporter activity"/>
    <property type="evidence" value="ECO:0007669"/>
    <property type="project" value="InterPro"/>
</dbReference>
<dbReference type="InterPro" id="IPR003423">
    <property type="entry name" value="OMP_efflux"/>
</dbReference>
<dbReference type="SUPFAM" id="SSF56954">
    <property type="entry name" value="Outer membrane efflux proteins (OEP)"/>
    <property type="match status" value="1"/>
</dbReference>
<dbReference type="Pfam" id="PF02321">
    <property type="entry name" value="OEP"/>
    <property type="match status" value="1"/>
</dbReference>
<keyword evidence="8" id="KW-1133">Transmembrane helix</keyword>
<keyword evidence="3" id="KW-0813">Transport</keyword>
<keyword evidence="10" id="KW-1185">Reference proteome</keyword>